<keyword evidence="3" id="KW-1185">Reference proteome</keyword>
<gene>
    <name evidence="2" type="ORF">PsYK624_064220</name>
</gene>
<name>A0A9P3G8K8_9APHY</name>
<proteinExistence type="predicted"/>
<evidence type="ECO:0000259" key="1">
    <source>
        <dbReference type="PROSITE" id="PS50181"/>
    </source>
</evidence>
<dbReference type="SUPFAM" id="SSF81383">
    <property type="entry name" value="F-box domain"/>
    <property type="match status" value="1"/>
</dbReference>
<protein>
    <submittedName>
        <fullName evidence="2">F-box protein</fullName>
    </submittedName>
</protein>
<sequence>MASTTLSPAPKSTQAGVADLPTELLFAIFRLLPLKSLIAAKGVCRHWSSAVRQSRLDPARRRLLDAFEDIIASAPPGAGRPRVATSYCAQDREQYLEFLTKGATAPDEFVLWVREWPAWGVFGWLWPDLDERKKVLVPRAPLLDLTLGGLGGWSAGAYGWSEPASITKPHVKCVTFTGGRTPFAPGAILRVVKVVPIEFAGIGIQSTGFMTDGGAIDPDEGIDLVILCFGGGNRAVVLDGKNGGEELKGMVYKVVEGYALTERTVCAKTWVDYLRENLLTPHPMNPPVKFHSQQPTAELLTIIEPF</sequence>
<dbReference type="Pfam" id="PF12937">
    <property type="entry name" value="F-box-like"/>
    <property type="match status" value="1"/>
</dbReference>
<dbReference type="InterPro" id="IPR036047">
    <property type="entry name" value="F-box-like_dom_sf"/>
</dbReference>
<comment type="caution">
    <text evidence="2">The sequence shown here is derived from an EMBL/GenBank/DDBJ whole genome shotgun (WGS) entry which is preliminary data.</text>
</comment>
<feature type="domain" description="F-box" evidence="1">
    <location>
        <begin position="14"/>
        <end position="63"/>
    </location>
</feature>
<evidence type="ECO:0000313" key="2">
    <source>
        <dbReference type="EMBL" id="GJE90293.1"/>
    </source>
</evidence>
<dbReference type="Gene3D" id="1.20.1280.50">
    <property type="match status" value="1"/>
</dbReference>
<dbReference type="OrthoDB" id="2788844at2759"/>
<dbReference type="InterPro" id="IPR001810">
    <property type="entry name" value="F-box_dom"/>
</dbReference>
<evidence type="ECO:0000313" key="3">
    <source>
        <dbReference type="Proteomes" id="UP000703269"/>
    </source>
</evidence>
<dbReference type="EMBL" id="BPQB01000016">
    <property type="protein sequence ID" value="GJE90293.1"/>
    <property type="molecule type" value="Genomic_DNA"/>
</dbReference>
<organism evidence="2 3">
    <name type="scientific">Phanerochaete sordida</name>
    <dbReference type="NCBI Taxonomy" id="48140"/>
    <lineage>
        <taxon>Eukaryota</taxon>
        <taxon>Fungi</taxon>
        <taxon>Dikarya</taxon>
        <taxon>Basidiomycota</taxon>
        <taxon>Agaricomycotina</taxon>
        <taxon>Agaricomycetes</taxon>
        <taxon>Polyporales</taxon>
        <taxon>Phanerochaetaceae</taxon>
        <taxon>Phanerochaete</taxon>
    </lineage>
</organism>
<accession>A0A9P3G8K8</accession>
<dbReference type="CDD" id="cd09917">
    <property type="entry name" value="F-box_SF"/>
    <property type="match status" value="1"/>
</dbReference>
<dbReference type="AlphaFoldDB" id="A0A9P3G8K8"/>
<reference evidence="2 3" key="1">
    <citation type="submission" date="2021-08" db="EMBL/GenBank/DDBJ databases">
        <title>Draft Genome Sequence of Phanerochaete sordida strain YK-624.</title>
        <authorList>
            <person name="Mori T."/>
            <person name="Dohra H."/>
            <person name="Suzuki T."/>
            <person name="Kawagishi H."/>
            <person name="Hirai H."/>
        </authorList>
    </citation>
    <scope>NUCLEOTIDE SEQUENCE [LARGE SCALE GENOMIC DNA]</scope>
    <source>
        <strain evidence="2 3">YK-624</strain>
    </source>
</reference>
<dbReference type="SMART" id="SM00256">
    <property type="entry name" value="FBOX"/>
    <property type="match status" value="1"/>
</dbReference>
<dbReference type="Proteomes" id="UP000703269">
    <property type="component" value="Unassembled WGS sequence"/>
</dbReference>
<dbReference type="PROSITE" id="PS50181">
    <property type="entry name" value="FBOX"/>
    <property type="match status" value="1"/>
</dbReference>